<dbReference type="AlphaFoldDB" id="L7VVL9"/>
<dbReference type="EMBL" id="JX649876">
    <property type="protein sequence ID" value="AGC71564.1"/>
    <property type="molecule type" value="Genomic_DNA"/>
</dbReference>
<dbReference type="SMART" id="SM00822">
    <property type="entry name" value="PKS_KR"/>
    <property type="match status" value="1"/>
</dbReference>
<evidence type="ECO:0000259" key="1">
    <source>
        <dbReference type="SMART" id="SM00822"/>
    </source>
</evidence>
<feature type="domain" description="Ketoreductase" evidence="1">
    <location>
        <begin position="2"/>
        <end position="160"/>
    </location>
</feature>
<dbReference type="InterPro" id="IPR057326">
    <property type="entry name" value="KR_dom"/>
</dbReference>
<accession>L7VVL9</accession>
<dbReference type="Gene3D" id="3.40.50.720">
    <property type="entry name" value="NAD(P)-binding Rossmann-like Domain"/>
    <property type="match status" value="1"/>
</dbReference>
<dbReference type="PANTHER" id="PTHR48079">
    <property type="entry name" value="PROTEIN YEEZ"/>
    <property type="match status" value="1"/>
</dbReference>
<dbReference type="SUPFAM" id="SSF51735">
    <property type="entry name" value="NAD(P)-binding Rossmann-fold domains"/>
    <property type="match status" value="1"/>
</dbReference>
<dbReference type="Pfam" id="PF01370">
    <property type="entry name" value="Epimerase"/>
    <property type="match status" value="1"/>
</dbReference>
<dbReference type="InterPro" id="IPR036291">
    <property type="entry name" value="NAD(P)-bd_dom_sf"/>
</dbReference>
<dbReference type="PANTHER" id="PTHR48079:SF6">
    <property type="entry name" value="NAD(P)-BINDING DOMAIN-CONTAINING PROTEIN-RELATED"/>
    <property type="match status" value="1"/>
</dbReference>
<dbReference type="InterPro" id="IPR051783">
    <property type="entry name" value="NAD(P)-dependent_oxidoreduct"/>
</dbReference>
<dbReference type="InterPro" id="IPR001509">
    <property type="entry name" value="Epimerase_deHydtase"/>
</dbReference>
<protein>
    <submittedName>
        <fullName evidence="2">Dihydrokaempferol 4-reductase</fullName>
    </submittedName>
</protein>
<evidence type="ECO:0000313" key="2">
    <source>
        <dbReference type="EMBL" id="AGC71564.1"/>
    </source>
</evidence>
<sequence>MRLYLTGATGYIGKALCLRLRAEGHEVRALVRATSPEGSLQLLREIGVATFVGDLRDRYSLREGMSGADWVIHAAAELDLAAADETMSAANVEGSENVASLARKLGVPRFLSISSMAAWGGSPADGTPATEESAPQLPLPTRYCTTKAAGEARVQHWAQQGLQVNTVFPSLVYGPPGKKQGANTLLRALMLGRFPALIGPDKKTSWIFLDDLVDGILRVIESAPPGRGYLMTGEAWTVRELAHRVAALGGTKPPRREFSVGTARLLFRLFGPLLKLAGKPLPIPLEQLESLDRHWNFSDHRARTELAWQPRGLEEGLAVTLDYLRKQEAARTTAG</sequence>
<reference evidence="2" key="1">
    <citation type="submission" date="2012-09" db="EMBL/GenBank/DDBJ databases">
        <title>Metagenomic Characterization of a Microbial Community in Wastewater Detects High Levels of Antibiotic Resistance.</title>
        <authorList>
            <person name="Abrams M."/>
            <person name="Caldwell A."/>
            <person name="Vandaei E."/>
            <person name="Lee W."/>
            <person name="Perrott J."/>
            <person name="Khan S.Y."/>
            <person name="Ta J."/>
            <person name="Romero D."/>
            <person name="Nguyen V."/>
            <person name="Pourmand N."/>
            <person name="Ouverney C.C."/>
        </authorList>
    </citation>
    <scope>NUCLEOTIDE SEQUENCE</scope>
</reference>
<organism evidence="2">
    <name type="scientific">uncultured bacterium A1Q1_fos_517</name>
    <dbReference type="NCBI Taxonomy" id="1256582"/>
    <lineage>
        <taxon>Bacteria</taxon>
        <taxon>environmental samples</taxon>
    </lineage>
</organism>
<dbReference type="GO" id="GO:0005737">
    <property type="term" value="C:cytoplasm"/>
    <property type="evidence" value="ECO:0007669"/>
    <property type="project" value="TreeGrafter"/>
</dbReference>
<proteinExistence type="predicted"/>
<dbReference type="GO" id="GO:0004029">
    <property type="term" value="F:aldehyde dehydrogenase (NAD+) activity"/>
    <property type="evidence" value="ECO:0007669"/>
    <property type="project" value="TreeGrafter"/>
</dbReference>
<name>L7VVL9_9BACT</name>